<accession>A0AAV4UCF8</accession>
<comment type="subcellular location">
    <subcellularLocation>
        <location evidence="1">Cell membrane</location>
        <topology evidence="1">Multi-pass membrane protein</topology>
    </subcellularLocation>
</comment>
<evidence type="ECO:0000313" key="9">
    <source>
        <dbReference type="Proteomes" id="UP001054837"/>
    </source>
</evidence>
<dbReference type="GO" id="GO:0005886">
    <property type="term" value="C:plasma membrane"/>
    <property type="evidence" value="ECO:0007669"/>
    <property type="project" value="UniProtKB-SubCell"/>
</dbReference>
<dbReference type="InterPro" id="IPR013604">
    <property type="entry name" value="7TM_chemorcpt"/>
</dbReference>
<feature type="transmembrane region" description="Helical" evidence="7">
    <location>
        <begin position="393"/>
        <end position="412"/>
    </location>
</feature>
<feature type="transmembrane region" description="Helical" evidence="7">
    <location>
        <begin position="312"/>
        <end position="332"/>
    </location>
</feature>
<feature type="transmembrane region" description="Helical" evidence="7">
    <location>
        <begin position="272"/>
        <end position="292"/>
    </location>
</feature>
<dbReference type="GO" id="GO:0051606">
    <property type="term" value="P:detection of stimulus"/>
    <property type="evidence" value="ECO:0007669"/>
    <property type="project" value="UniProtKB-ARBA"/>
</dbReference>
<dbReference type="EMBL" id="BPLQ01011078">
    <property type="protein sequence ID" value="GIY55415.1"/>
    <property type="molecule type" value="Genomic_DNA"/>
</dbReference>
<evidence type="ECO:0000256" key="1">
    <source>
        <dbReference type="ARBA" id="ARBA00004651"/>
    </source>
</evidence>
<evidence type="ECO:0000256" key="4">
    <source>
        <dbReference type="ARBA" id="ARBA00022989"/>
    </source>
</evidence>
<keyword evidence="6" id="KW-0675">Receptor</keyword>
<evidence type="ECO:0000256" key="5">
    <source>
        <dbReference type="ARBA" id="ARBA00023136"/>
    </source>
</evidence>
<proteinExistence type="predicted"/>
<dbReference type="PANTHER" id="PTHR21421:SF29">
    <property type="entry name" value="GUSTATORY RECEPTOR 5A FOR TREHALOSE-RELATED"/>
    <property type="match status" value="1"/>
</dbReference>
<feature type="transmembrane region" description="Helical" evidence="7">
    <location>
        <begin position="206"/>
        <end position="226"/>
    </location>
</feature>
<dbReference type="GO" id="GO:0038023">
    <property type="term" value="F:signaling receptor activity"/>
    <property type="evidence" value="ECO:0007669"/>
    <property type="project" value="UniProtKB-ARBA"/>
</dbReference>
<dbReference type="Pfam" id="PF08395">
    <property type="entry name" value="7tm_7"/>
    <property type="match status" value="1"/>
</dbReference>
<keyword evidence="5 7" id="KW-0472">Membrane</keyword>
<evidence type="ECO:0000256" key="2">
    <source>
        <dbReference type="ARBA" id="ARBA00022475"/>
    </source>
</evidence>
<evidence type="ECO:0000256" key="3">
    <source>
        <dbReference type="ARBA" id="ARBA00022692"/>
    </source>
</evidence>
<dbReference type="AlphaFoldDB" id="A0AAV4UCF8"/>
<keyword evidence="9" id="KW-1185">Reference proteome</keyword>
<reference evidence="8 9" key="1">
    <citation type="submission" date="2021-06" db="EMBL/GenBank/DDBJ databases">
        <title>Caerostris darwini draft genome.</title>
        <authorList>
            <person name="Kono N."/>
            <person name="Arakawa K."/>
        </authorList>
    </citation>
    <scope>NUCLEOTIDE SEQUENCE [LARGE SCALE GENOMIC DNA]</scope>
</reference>
<comment type="caution">
    <text evidence="8">The sequence shown here is derived from an EMBL/GenBank/DDBJ whole genome shotgun (WGS) entry which is preliminary data.</text>
</comment>
<name>A0AAV4UCF8_9ARAC</name>
<feature type="transmembrane region" description="Helical" evidence="7">
    <location>
        <begin position="90"/>
        <end position="113"/>
    </location>
</feature>
<dbReference type="GO" id="GO:0050909">
    <property type="term" value="P:sensory perception of taste"/>
    <property type="evidence" value="ECO:0007669"/>
    <property type="project" value="InterPro"/>
</dbReference>
<protein>
    <recommendedName>
        <fullName evidence="10">Gustatory receptor</fullName>
    </recommendedName>
</protein>
<evidence type="ECO:0000256" key="7">
    <source>
        <dbReference type="SAM" id="Phobius"/>
    </source>
</evidence>
<evidence type="ECO:0000313" key="8">
    <source>
        <dbReference type="EMBL" id="GIY55415.1"/>
    </source>
</evidence>
<evidence type="ECO:0000256" key="6">
    <source>
        <dbReference type="ARBA" id="ARBA00023170"/>
    </source>
</evidence>
<feature type="transmembrane region" description="Helical" evidence="7">
    <location>
        <begin position="144"/>
        <end position="166"/>
    </location>
</feature>
<keyword evidence="3 7" id="KW-0812">Transmembrane</keyword>
<keyword evidence="4 7" id="KW-1133">Transmembrane helix</keyword>
<organism evidence="8 9">
    <name type="scientific">Caerostris darwini</name>
    <dbReference type="NCBI Taxonomy" id="1538125"/>
    <lineage>
        <taxon>Eukaryota</taxon>
        <taxon>Metazoa</taxon>
        <taxon>Ecdysozoa</taxon>
        <taxon>Arthropoda</taxon>
        <taxon>Chelicerata</taxon>
        <taxon>Arachnida</taxon>
        <taxon>Araneae</taxon>
        <taxon>Araneomorphae</taxon>
        <taxon>Entelegynae</taxon>
        <taxon>Araneoidea</taxon>
        <taxon>Araneidae</taxon>
        <taxon>Caerostris</taxon>
    </lineage>
</organism>
<sequence>MARYIHNRHRSVRVDKFVDNISKGNNANLSDDINFLFKVLLLAGLVFPPLSARKQKLRWYAKLFEATIHLCAIFIILVNIFFWQRRYSSVTLHFSTSLTLFLAIALRFSLCLVRRKLPNMARNLVILYNDITWNKPYKSLKKGIILGCFIPFLLTIISSILDVYHIQAQRAKEEHSIQFILKLKGIGNHQTWMHYMFLVLVPIKMFYAYGVSVIIFIVCCEIFTVAKRAVKALNEQIESHDDTRFVVSNRSIDVYLGFYNRLSRVIVEIDDVLSPCVLLLYGLMVSGQFYTLTVLISKDTESSSLTTGLQNVIVFLLTTVAFLVITLIASKVTEVAENIKRSLYKLADNIVNNSQLAINEKNVANSYLILIAILNGSQLSFTGWKMFNINRSFILTTMGVMISYGVIIVQIGHKNDSP</sequence>
<dbReference type="PANTHER" id="PTHR21421">
    <property type="entry name" value="GUSTATORY RECEPTOR"/>
    <property type="match status" value="1"/>
</dbReference>
<feature type="transmembrane region" description="Helical" evidence="7">
    <location>
        <begin position="63"/>
        <end position="84"/>
    </location>
</feature>
<evidence type="ECO:0008006" key="10">
    <source>
        <dbReference type="Google" id="ProtNLM"/>
    </source>
</evidence>
<dbReference type="Proteomes" id="UP001054837">
    <property type="component" value="Unassembled WGS sequence"/>
</dbReference>
<keyword evidence="2" id="KW-1003">Cell membrane</keyword>
<gene>
    <name evidence="8" type="primary">AVEN_133727_1</name>
    <name evidence="8" type="ORF">CDAR_571</name>
</gene>